<evidence type="ECO:0000313" key="4">
    <source>
        <dbReference type="EMBL" id="BAF90695.1"/>
    </source>
</evidence>
<dbReference type="GO" id="GO:0016829">
    <property type="term" value="F:lyase activity"/>
    <property type="evidence" value="ECO:0007669"/>
    <property type="project" value="InterPro"/>
</dbReference>
<dbReference type="HOGENOM" id="CLU_025266_0_0_5"/>
<reference evidence="5" key="2">
    <citation type="submission" date="2007-04" db="EMBL/GenBank/DDBJ databases">
        <title>Complete genome sequence of the nitrogen-fixing bacterium Azorhizobium caulinodans ORS571.</title>
        <authorList>
            <person name="Lee K.B."/>
            <person name="Backer P.D."/>
            <person name="Aono T."/>
            <person name="Liu C.T."/>
            <person name="Suzuki S."/>
            <person name="Suzuki T."/>
            <person name="Kaneko T."/>
            <person name="Yamada M."/>
            <person name="Tabata S."/>
            <person name="Kupfer D.M."/>
            <person name="Najar F.Z."/>
            <person name="Wiley G.B."/>
            <person name="Roe B."/>
            <person name="Binnewies T."/>
            <person name="Ussery D."/>
            <person name="Vereecke D."/>
            <person name="Gevers D."/>
            <person name="Holsters M."/>
            <person name="Oyaizu H."/>
        </authorList>
    </citation>
    <scope>NUCLEOTIDE SEQUENCE [LARGE SCALE GENOMIC DNA]</scope>
    <source>
        <strain evidence="5">ATCC 43989 / DSM 5975 / JCM 20966 / LMG 6465 / NBRC 14845 / NCIMB 13405 / ORS 571</strain>
    </source>
</reference>
<dbReference type="Gene3D" id="1.50.10.100">
    <property type="entry name" value="Chondroitin AC/alginate lyase"/>
    <property type="match status" value="1"/>
</dbReference>
<accession>A8I238</accession>
<proteinExistence type="predicted"/>
<evidence type="ECO:0000256" key="2">
    <source>
        <dbReference type="SAM" id="MobiDB-lite"/>
    </source>
</evidence>
<evidence type="ECO:0000259" key="3">
    <source>
        <dbReference type="Pfam" id="PF07940"/>
    </source>
</evidence>
<dbReference type="Pfam" id="PF07940">
    <property type="entry name" value="Hepar_II_III_C"/>
    <property type="match status" value="1"/>
</dbReference>
<dbReference type="eggNOG" id="COG5360">
    <property type="taxonomic scope" value="Bacteria"/>
</dbReference>
<dbReference type="InterPro" id="IPR008929">
    <property type="entry name" value="Chondroitin_lyas"/>
</dbReference>
<dbReference type="Proteomes" id="UP000000270">
    <property type="component" value="Chromosome"/>
</dbReference>
<protein>
    <recommendedName>
        <fullName evidence="3">Heparinase II/III-like C-terminal domain-containing protein</fullName>
    </recommendedName>
</protein>
<reference evidence="4 5" key="5">
    <citation type="journal article" date="2010" name="Appl. Environ. Microbiol.">
        <title>phrR-like gene praR of Azorhizobium caulinodans ORS571 is essential for symbiosis with Sesbania rostrata and is involved in expression of reb genes.</title>
        <authorList>
            <person name="Akiba N."/>
            <person name="Aono T."/>
            <person name="Toyazaki H."/>
            <person name="Sato S."/>
            <person name="Oyaizu H."/>
        </authorList>
    </citation>
    <scope>NUCLEOTIDE SEQUENCE [LARGE SCALE GENOMIC DNA]</scope>
    <source>
        <strain evidence="5">ATCC 43989 / DSM 5975 / JCM 20966 / LMG 6465 / NBRC 14845 / NCIMB 13405 / ORS 571</strain>
    </source>
</reference>
<reference evidence="4 5" key="6">
    <citation type="journal article" date="2011" name="Appl. Environ. Microbiol.">
        <title>Involvement of the azorhizobial chromosome partition gene (parA) in the onset of bacteroid differentiation during Sesbania rostrata stem nodule development.</title>
        <authorList>
            <person name="Liu CT."/>
            <person name="Lee KB."/>
            <person name="Wang YS."/>
            <person name="Peng MH."/>
            <person name="Lee KT."/>
            <person name="Suzuki S."/>
            <person name="Suzuki T."/>
            <person name="Oyaizu H."/>
        </authorList>
    </citation>
    <scope>NUCLEOTIDE SEQUENCE [LARGE SCALE GENOMIC DNA]</scope>
    <source>
        <strain evidence="5">ATCC 43989 / DSM 5975 / JCM 20966 / LMG 6465 / NBRC 14845 / NCIMB 13405 / ORS 571</strain>
    </source>
</reference>
<reference evidence="4 5" key="3">
    <citation type="journal article" date="2008" name="BMC Genomics">
        <title>The genome of the versatile nitrogen fixer Azorhizobium caulinodans ORS571.</title>
        <authorList>
            <person name="Lee KB."/>
            <person name="Backer P.D."/>
            <person name="Aono T."/>
            <person name="Liu CT."/>
            <person name="Suzuki S."/>
            <person name="Suzuki T."/>
            <person name="Kaneko T."/>
            <person name="Yamada M."/>
            <person name="Tabata S."/>
            <person name="Kupfer D.M."/>
            <person name="Najar F.Z."/>
            <person name="Wiley G.B."/>
            <person name="Roe B."/>
            <person name="Binnewies T.T."/>
            <person name="Ussery D.W."/>
            <person name="D'Haeze W."/>
            <person name="Herder J.D."/>
            <person name="Gevers D."/>
            <person name="Vereecke D."/>
            <person name="Holsters M."/>
            <person name="Oyaizu H."/>
        </authorList>
    </citation>
    <scope>NUCLEOTIDE SEQUENCE [LARGE SCALE GENOMIC DNA]</scope>
    <source>
        <strain evidence="5">ATCC 43989 / DSM 5975 / JCM 20966 / LMG 6465 / NBRC 14845 / NCIMB 13405 / ORS 571</strain>
    </source>
</reference>
<dbReference type="KEGG" id="azc:AZC_4697"/>
<dbReference type="EMBL" id="AP009384">
    <property type="protein sequence ID" value="BAF90695.1"/>
    <property type="molecule type" value="Genomic_DNA"/>
</dbReference>
<gene>
    <name evidence="4" type="ordered locus">AZC_4697</name>
</gene>
<feature type="domain" description="Heparinase II/III-like C-terminal" evidence="3">
    <location>
        <begin position="356"/>
        <end position="605"/>
    </location>
</feature>
<evidence type="ECO:0000313" key="5">
    <source>
        <dbReference type="Proteomes" id="UP000000270"/>
    </source>
</evidence>
<keyword evidence="5" id="KW-1185">Reference proteome</keyword>
<name>A8I238_AZOC5</name>
<organism evidence="4 5">
    <name type="scientific">Azorhizobium caulinodans (strain ATCC 43989 / DSM 5975 / JCM 20966 / LMG 6465 / NBRC 14845 / NCIMB 13405 / ORS 571)</name>
    <dbReference type="NCBI Taxonomy" id="438753"/>
    <lineage>
        <taxon>Bacteria</taxon>
        <taxon>Pseudomonadati</taxon>
        <taxon>Pseudomonadota</taxon>
        <taxon>Alphaproteobacteria</taxon>
        <taxon>Hyphomicrobiales</taxon>
        <taxon>Xanthobacteraceae</taxon>
        <taxon>Azorhizobium</taxon>
    </lineage>
</organism>
<feature type="region of interest" description="Disordered" evidence="2">
    <location>
        <begin position="1"/>
        <end position="41"/>
    </location>
</feature>
<dbReference type="STRING" id="438753.AZC_4697"/>
<comment type="subcellular location">
    <subcellularLocation>
        <location evidence="1">Cell envelope</location>
    </subcellularLocation>
</comment>
<reference evidence="4 5" key="4">
    <citation type="journal article" date="2009" name="Appl. Environ. Microbiol.">
        <title>Comparative genome-wide transcriptional profiling of Azorhizobium caulinodans ORS571 grown under free-living and symbiotic conditions.</title>
        <authorList>
            <person name="Tsukada S."/>
            <person name="Aono T."/>
            <person name="Akiba N."/>
            <person name="Lee KB."/>
            <person name="Liu CT."/>
            <person name="Toyazaki H."/>
            <person name="Oyaizu H."/>
        </authorList>
    </citation>
    <scope>NUCLEOTIDE SEQUENCE [LARGE SCALE GENOMIC DNA]</scope>
    <source>
        <strain evidence="5">ATCC 43989 / DSM 5975 / JCM 20966 / LMG 6465 / NBRC 14845 / NCIMB 13405 / ORS 571</strain>
    </source>
</reference>
<dbReference type="AlphaFoldDB" id="A8I238"/>
<sequence length="625" mass="67398">MDAAARHASRGGADGSPGPPGSGAMANTTAGNMPWKAGGGRSRAARRGALMERLRLAAFLTDRLWRLVTARAPGAPLTLAQVVVPVPERLLIAPQDLRTGDATRATEIYAGTFAFAGKVAFLEGKTPFELEPPSREWAQVLHSFSWLRHLRAAGTTIARANARALVGDWMRDAGRARAIAADPEVTAHRVIAWLTQAPFILQDADHEFYRRFMRAIARQVRGLRKAASDAPDGYPRLIVIIALAFAGLCMSEQSRLLRAVQKRLSEELERQILADGGSITRSPGVLIELLLDLLPLRHAFAARNQPAPPALMNAIDRMMPMLRFFRHGDGSFALFHGMGHTAADELATILAYDDARGAPVANAPHSGFQRLDAKGTVVIADTGPPPPIAASMEAHASCLAFEFSSGRNRIIVNCGMSAINREVWRQVARATAAHSTAVVGDTSSCHFLHGTYLTRLAGVPIISGPRDVPVQRGAREGAILLRASHDGYADAFGVIHQRSWRLAADGSRLDGEDQFRAAEGAPSALGRTPFAVRFHLHPQVQVERLDDPSTVLLGLPNGEAWAFVAPGQQVVLEESVFLATSEGPRRTTQLVLLGTLADDPRLVWTLLRTREAQVPRPSGSRGSRG</sequence>
<dbReference type="Gene3D" id="2.70.98.70">
    <property type="match status" value="1"/>
</dbReference>
<dbReference type="InterPro" id="IPR012480">
    <property type="entry name" value="Hepar_II_III_C"/>
</dbReference>
<reference evidence="4 5" key="1">
    <citation type="journal article" date="2007" name="Appl. Environ. Microbiol.">
        <title>Rhizobial factors required for stem nodule maturation and maintenance in Sesbania rostrata-Azorhizobium caulinodans ORS571 symbiosis.</title>
        <authorList>
            <person name="Suzuki S."/>
            <person name="Aono T."/>
            <person name="Lee KB."/>
            <person name="Suzuki T."/>
            <person name="Liu CT."/>
            <person name="Miwa H."/>
            <person name="Wakao S."/>
            <person name="Iki T."/>
            <person name="Oyaizu H."/>
        </authorList>
    </citation>
    <scope>NUCLEOTIDE SEQUENCE [LARGE SCALE GENOMIC DNA]</scope>
    <source>
        <strain evidence="5">ATCC 43989 / DSM 5975 / JCM 20966 / LMG 6465 / NBRC 14845 / NCIMB 13405 / ORS 571</strain>
    </source>
</reference>
<evidence type="ECO:0000256" key="1">
    <source>
        <dbReference type="ARBA" id="ARBA00004196"/>
    </source>
</evidence>
<dbReference type="GO" id="GO:0030313">
    <property type="term" value="C:cell envelope"/>
    <property type="evidence" value="ECO:0007669"/>
    <property type="project" value="UniProtKB-SubCell"/>
</dbReference>